<keyword evidence="1" id="KW-1133">Transmembrane helix</keyword>
<dbReference type="Pfam" id="PF08334">
    <property type="entry name" value="T2SSG"/>
    <property type="match status" value="1"/>
</dbReference>
<dbReference type="EMBL" id="QFQP01000012">
    <property type="protein sequence ID" value="PZR12342.1"/>
    <property type="molecule type" value="Genomic_DNA"/>
</dbReference>
<evidence type="ECO:0000259" key="2">
    <source>
        <dbReference type="Pfam" id="PF08334"/>
    </source>
</evidence>
<dbReference type="SUPFAM" id="SSF54523">
    <property type="entry name" value="Pili subunits"/>
    <property type="match status" value="1"/>
</dbReference>
<evidence type="ECO:0000256" key="1">
    <source>
        <dbReference type="SAM" id="Phobius"/>
    </source>
</evidence>
<feature type="domain" description="Type II secretion system protein GspG C-terminal" evidence="2">
    <location>
        <begin position="63"/>
        <end position="113"/>
    </location>
</feature>
<protein>
    <recommendedName>
        <fullName evidence="2">Type II secretion system protein GspG C-terminal domain-containing protein</fullName>
    </recommendedName>
</protein>
<sequence>MFRAQDAWHVARNRGGASWERLQGELHMRRRRHPRGVSLIEIIVYIAIVSMLMAAVGVYAVGVHDDSMRRTAELDVRTARDALEMYRGSRGRYPDQAEGFGALIKRACSRPNRKTRGATRWSTGCVTASRWSPASALTVRRAAKT</sequence>
<proteinExistence type="predicted"/>
<keyword evidence="1" id="KW-0472">Membrane</keyword>
<dbReference type="InterPro" id="IPR013545">
    <property type="entry name" value="T2SS_protein-GspG_C"/>
</dbReference>
<evidence type="ECO:0000313" key="3">
    <source>
        <dbReference type="EMBL" id="PZR12342.1"/>
    </source>
</evidence>
<name>A0A2W5TBQ9_9BACT</name>
<dbReference type="Proteomes" id="UP000249061">
    <property type="component" value="Unassembled WGS sequence"/>
</dbReference>
<dbReference type="AlphaFoldDB" id="A0A2W5TBQ9"/>
<accession>A0A2W5TBQ9</accession>
<comment type="caution">
    <text evidence="3">The sequence shown here is derived from an EMBL/GenBank/DDBJ whole genome shotgun (WGS) entry which is preliminary data.</text>
</comment>
<dbReference type="Pfam" id="PF07963">
    <property type="entry name" value="N_methyl"/>
    <property type="match status" value="1"/>
</dbReference>
<dbReference type="InterPro" id="IPR045584">
    <property type="entry name" value="Pilin-like"/>
</dbReference>
<reference evidence="3 4" key="1">
    <citation type="submission" date="2017-08" db="EMBL/GenBank/DDBJ databases">
        <title>Infants hospitalized years apart are colonized by the same room-sourced microbial strains.</title>
        <authorList>
            <person name="Brooks B."/>
            <person name="Olm M.R."/>
            <person name="Firek B.A."/>
            <person name="Baker R."/>
            <person name="Thomas B.C."/>
            <person name="Morowitz M.J."/>
            <person name="Banfield J.F."/>
        </authorList>
    </citation>
    <scope>NUCLEOTIDE SEQUENCE [LARGE SCALE GENOMIC DNA]</scope>
    <source>
        <strain evidence="3">S2_003_000_R2_14</strain>
    </source>
</reference>
<keyword evidence="1" id="KW-0812">Transmembrane</keyword>
<evidence type="ECO:0000313" key="4">
    <source>
        <dbReference type="Proteomes" id="UP000249061"/>
    </source>
</evidence>
<dbReference type="Gene3D" id="3.30.700.10">
    <property type="entry name" value="Glycoprotein, Type 4 Pilin"/>
    <property type="match status" value="1"/>
</dbReference>
<gene>
    <name evidence="3" type="ORF">DI536_15680</name>
</gene>
<dbReference type="InterPro" id="IPR012902">
    <property type="entry name" value="N_methyl_site"/>
</dbReference>
<feature type="transmembrane region" description="Helical" evidence="1">
    <location>
        <begin position="37"/>
        <end position="61"/>
    </location>
</feature>
<organism evidence="3 4">
    <name type="scientific">Archangium gephyra</name>
    <dbReference type="NCBI Taxonomy" id="48"/>
    <lineage>
        <taxon>Bacteria</taxon>
        <taxon>Pseudomonadati</taxon>
        <taxon>Myxococcota</taxon>
        <taxon>Myxococcia</taxon>
        <taxon>Myxococcales</taxon>
        <taxon>Cystobacterineae</taxon>
        <taxon>Archangiaceae</taxon>
        <taxon>Archangium</taxon>
    </lineage>
</organism>